<protein>
    <submittedName>
        <fullName evidence="2">Uncharacterized protein</fullName>
    </submittedName>
</protein>
<sequence length="94" mass="10653">MDHSSDEEINVFGDSSDDDLLVSNEPQQALQVDGHADFRDLLSGQTNRELCKSIEGAQIRFIRSERKTADNGYKMYQKAVVDVLEQVEIFCTLK</sequence>
<organism evidence="1 2">
    <name type="scientific">Ditylenchus dipsaci</name>
    <dbReference type="NCBI Taxonomy" id="166011"/>
    <lineage>
        <taxon>Eukaryota</taxon>
        <taxon>Metazoa</taxon>
        <taxon>Ecdysozoa</taxon>
        <taxon>Nematoda</taxon>
        <taxon>Chromadorea</taxon>
        <taxon>Rhabditida</taxon>
        <taxon>Tylenchina</taxon>
        <taxon>Tylenchomorpha</taxon>
        <taxon>Sphaerularioidea</taxon>
        <taxon>Anguinidae</taxon>
        <taxon>Anguininae</taxon>
        <taxon>Ditylenchus</taxon>
    </lineage>
</organism>
<name>A0A915EPU5_9BILA</name>
<dbReference type="AlphaFoldDB" id="A0A915EPU5"/>
<dbReference type="Proteomes" id="UP000887574">
    <property type="component" value="Unplaced"/>
</dbReference>
<evidence type="ECO:0000313" key="2">
    <source>
        <dbReference type="WBParaSite" id="jg8528"/>
    </source>
</evidence>
<reference evidence="2" key="1">
    <citation type="submission" date="2022-11" db="UniProtKB">
        <authorList>
            <consortium name="WormBaseParasite"/>
        </authorList>
    </citation>
    <scope>IDENTIFICATION</scope>
</reference>
<dbReference type="WBParaSite" id="jg8528">
    <property type="protein sequence ID" value="jg8528"/>
    <property type="gene ID" value="jg8528"/>
</dbReference>
<accession>A0A915EPU5</accession>
<evidence type="ECO:0000313" key="1">
    <source>
        <dbReference type="Proteomes" id="UP000887574"/>
    </source>
</evidence>
<keyword evidence="1" id="KW-1185">Reference proteome</keyword>
<proteinExistence type="predicted"/>